<comment type="caution">
    <text evidence="1">The sequence shown here is derived from an EMBL/GenBank/DDBJ whole genome shotgun (WGS) entry which is preliminary data.</text>
</comment>
<sequence>MFDFNDIVNKVKDAAQNTDLLKSLEGNEQVQSLIAKLGENAGGEGAEGLQQKLADGLHGLGIDTSNLDLGQLAQQVAERFKK</sequence>
<name>A0A7C8FPT4_9MICO</name>
<dbReference type="RefSeq" id="WP_158036612.1">
    <property type="nucleotide sequence ID" value="NZ_BAAAZV010000011.1"/>
</dbReference>
<reference evidence="1 2" key="1">
    <citation type="submission" date="2019-09" db="EMBL/GenBank/DDBJ databases">
        <title>Phylogeny of genus Pseudoclavibacter and closely related genus.</title>
        <authorList>
            <person name="Li Y."/>
        </authorList>
    </citation>
    <scope>NUCLEOTIDE SEQUENCE [LARGE SCALE GENOMIC DNA]</scope>
    <source>
        <strain evidence="1 2">JCM 16921</strain>
    </source>
</reference>
<proteinExistence type="predicted"/>
<accession>A0A7C8FPT4</accession>
<dbReference type="EMBL" id="WBKA01000005">
    <property type="protein sequence ID" value="KAB1631759.1"/>
    <property type="molecule type" value="Genomic_DNA"/>
</dbReference>
<gene>
    <name evidence="1" type="ORF">F8O02_07420</name>
</gene>
<dbReference type="AlphaFoldDB" id="A0A7C8FPT4"/>
<keyword evidence="2" id="KW-1185">Reference proteome</keyword>
<dbReference type="Proteomes" id="UP000481339">
    <property type="component" value="Unassembled WGS sequence"/>
</dbReference>
<protein>
    <submittedName>
        <fullName evidence="1">Uncharacterized protein</fullName>
    </submittedName>
</protein>
<evidence type="ECO:0000313" key="1">
    <source>
        <dbReference type="EMBL" id="KAB1631759.1"/>
    </source>
</evidence>
<evidence type="ECO:0000313" key="2">
    <source>
        <dbReference type="Proteomes" id="UP000481339"/>
    </source>
</evidence>
<organism evidence="1 2">
    <name type="scientific">Pseudoclavibacter caeni</name>
    <dbReference type="NCBI Taxonomy" id="908846"/>
    <lineage>
        <taxon>Bacteria</taxon>
        <taxon>Bacillati</taxon>
        <taxon>Actinomycetota</taxon>
        <taxon>Actinomycetes</taxon>
        <taxon>Micrococcales</taxon>
        <taxon>Microbacteriaceae</taxon>
        <taxon>Pseudoclavibacter</taxon>
    </lineage>
</organism>